<dbReference type="Pfam" id="PF01613">
    <property type="entry name" value="Flavin_Reduct"/>
    <property type="match status" value="1"/>
</dbReference>
<dbReference type="RefSeq" id="WP_341541756.1">
    <property type="nucleotide sequence ID" value="NZ_JBAKAP010000002.1"/>
</dbReference>
<evidence type="ECO:0000256" key="1">
    <source>
        <dbReference type="ARBA" id="ARBA00001917"/>
    </source>
</evidence>
<sequence>MTTDQPPSASHALLDADQLPASILYRLFSGSIAPRPIAWVSTIDAAGNANLAPFSFFTVASVNPPVLAFSPLRNGEGRTKDTLDNLGQVAECVIHIGGEAMSEALNLTSASLAASEDEFAHAGLNKLAMPPLQVPRVDGAPIAFGCRLCDIIHLGDQPLSGSLVLAEVVVVHANPEVWDGRHVDNEVLRAIGRMAGSDYARTDSLFSLERPA</sequence>
<evidence type="ECO:0000259" key="5">
    <source>
        <dbReference type="SMART" id="SM00903"/>
    </source>
</evidence>
<dbReference type="EC" id="1.5.1.-" evidence="6"/>
<proteinExistence type="inferred from homology"/>
<feature type="domain" description="Flavin reductase like" evidence="5">
    <location>
        <begin position="30"/>
        <end position="184"/>
    </location>
</feature>
<dbReference type="PANTHER" id="PTHR33798">
    <property type="entry name" value="FLAVOPROTEIN OXYGENASE"/>
    <property type="match status" value="1"/>
</dbReference>
<dbReference type="Gene3D" id="2.30.110.10">
    <property type="entry name" value="Electron Transport, Fmn-binding Protein, Chain A"/>
    <property type="match status" value="1"/>
</dbReference>
<evidence type="ECO:0000313" key="6">
    <source>
        <dbReference type="EMBL" id="MEL0615678.1"/>
    </source>
</evidence>
<name>A0ABU9GB32_COBMA</name>
<gene>
    <name evidence="6" type="ORF">V6243_02455</name>
</gene>
<protein>
    <submittedName>
        <fullName evidence="6">Flavin reductase family protein</fullName>
        <ecNumber evidence="6">1.5.1.-</ecNumber>
    </submittedName>
</protein>
<keyword evidence="3" id="KW-0288">FMN</keyword>
<comment type="caution">
    <text evidence="6">The sequence shown here is derived from an EMBL/GenBank/DDBJ whole genome shotgun (WGS) entry which is preliminary data.</text>
</comment>
<keyword evidence="2" id="KW-0285">Flavoprotein</keyword>
<comment type="similarity">
    <text evidence="4">Belongs to the flavoredoxin family.</text>
</comment>
<dbReference type="SUPFAM" id="SSF50475">
    <property type="entry name" value="FMN-binding split barrel"/>
    <property type="match status" value="1"/>
</dbReference>
<evidence type="ECO:0000256" key="3">
    <source>
        <dbReference type="ARBA" id="ARBA00022643"/>
    </source>
</evidence>
<evidence type="ECO:0000256" key="4">
    <source>
        <dbReference type="ARBA" id="ARBA00038054"/>
    </source>
</evidence>
<dbReference type="SMART" id="SM00903">
    <property type="entry name" value="Flavin_Reduct"/>
    <property type="match status" value="1"/>
</dbReference>
<comment type="cofactor">
    <cofactor evidence="1">
        <name>FMN</name>
        <dbReference type="ChEBI" id="CHEBI:58210"/>
    </cofactor>
</comment>
<dbReference type="InterPro" id="IPR012349">
    <property type="entry name" value="Split_barrel_FMN-bd"/>
</dbReference>
<reference evidence="6 7" key="1">
    <citation type="submission" date="2024-02" db="EMBL/GenBank/DDBJ databases">
        <title>Bacteria isolated from the canopy kelp, Nereocystis luetkeana.</title>
        <authorList>
            <person name="Pfister C.A."/>
            <person name="Younker I.T."/>
            <person name="Light S.H."/>
        </authorList>
    </citation>
    <scope>NUCLEOTIDE SEQUENCE [LARGE SCALE GENOMIC DNA]</scope>
    <source>
        <strain evidence="6 7">TI.5.07</strain>
    </source>
</reference>
<keyword evidence="6" id="KW-0560">Oxidoreductase</keyword>
<dbReference type="PANTHER" id="PTHR33798:SF5">
    <property type="entry name" value="FLAVIN REDUCTASE LIKE DOMAIN-CONTAINING PROTEIN"/>
    <property type="match status" value="1"/>
</dbReference>
<dbReference type="GO" id="GO:0016491">
    <property type="term" value="F:oxidoreductase activity"/>
    <property type="evidence" value="ECO:0007669"/>
    <property type="project" value="UniProtKB-KW"/>
</dbReference>
<keyword evidence="7" id="KW-1185">Reference proteome</keyword>
<evidence type="ECO:0000313" key="7">
    <source>
        <dbReference type="Proteomes" id="UP001378242"/>
    </source>
</evidence>
<evidence type="ECO:0000256" key="2">
    <source>
        <dbReference type="ARBA" id="ARBA00022630"/>
    </source>
</evidence>
<dbReference type="InterPro" id="IPR002563">
    <property type="entry name" value="Flavin_Rdtase-like_dom"/>
</dbReference>
<dbReference type="EMBL" id="JBAKAP010000002">
    <property type="protein sequence ID" value="MEL0615678.1"/>
    <property type="molecule type" value="Genomic_DNA"/>
</dbReference>
<dbReference type="Proteomes" id="UP001378242">
    <property type="component" value="Unassembled WGS sequence"/>
</dbReference>
<accession>A0ABU9GB32</accession>
<organism evidence="6 7">
    <name type="scientific">Cobetia marina</name>
    <name type="common">Deleya marina</name>
    <dbReference type="NCBI Taxonomy" id="28258"/>
    <lineage>
        <taxon>Bacteria</taxon>
        <taxon>Pseudomonadati</taxon>
        <taxon>Pseudomonadota</taxon>
        <taxon>Gammaproteobacteria</taxon>
        <taxon>Oceanospirillales</taxon>
        <taxon>Halomonadaceae</taxon>
        <taxon>Cobetia</taxon>
    </lineage>
</organism>